<sequence length="176" mass="20069">MSAGCMNPTGPLVQLVTGPEKEIFVAHKELLAKHSPFFKNALCEPWKEAISNVIELPDSDPVVVAVFLEWVYTQKYIAPHMALDLYIFGDKYQISLLETEALRALFSHWAMWNEKTGRYDVVAENLPTAEIIHHALDHLPTTSKLLDMIRDIQANLNAYTPTRRNWPAIKEARSRL</sequence>
<accession>A0ABR1YAV3</accession>
<dbReference type="PROSITE" id="PS50097">
    <property type="entry name" value="BTB"/>
    <property type="match status" value="1"/>
</dbReference>
<evidence type="ECO:0000259" key="1">
    <source>
        <dbReference type="PROSITE" id="PS50097"/>
    </source>
</evidence>
<comment type="caution">
    <text evidence="2">The sequence shown here is derived from an EMBL/GenBank/DDBJ whole genome shotgun (WGS) entry which is preliminary data.</text>
</comment>
<gene>
    <name evidence="2" type="ORF">HDK90DRAFT_514751</name>
</gene>
<organism evidence="2 3">
    <name type="scientific">Phyllosticta capitalensis</name>
    <dbReference type="NCBI Taxonomy" id="121624"/>
    <lineage>
        <taxon>Eukaryota</taxon>
        <taxon>Fungi</taxon>
        <taxon>Dikarya</taxon>
        <taxon>Ascomycota</taxon>
        <taxon>Pezizomycotina</taxon>
        <taxon>Dothideomycetes</taxon>
        <taxon>Dothideomycetes incertae sedis</taxon>
        <taxon>Botryosphaeriales</taxon>
        <taxon>Phyllostictaceae</taxon>
        <taxon>Phyllosticta</taxon>
    </lineage>
</organism>
<dbReference type="SUPFAM" id="SSF54695">
    <property type="entry name" value="POZ domain"/>
    <property type="match status" value="1"/>
</dbReference>
<dbReference type="Gene3D" id="3.30.710.10">
    <property type="entry name" value="Potassium Channel Kv1.1, Chain A"/>
    <property type="match status" value="1"/>
</dbReference>
<feature type="domain" description="BTB" evidence="1">
    <location>
        <begin position="11"/>
        <end position="80"/>
    </location>
</feature>
<proteinExistence type="predicted"/>
<dbReference type="PANTHER" id="PTHR47843">
    <property type="entry name" value="BTB DOMAIN-CONTAINING PROTEIN-RELATED"/>
    <property type="match status" value="1"/>
</dbReference>
<dbReference type="CDD" id="cd18186">
    <property type="entry name" value="BTB_POZ_ZBTB_KLHL-like"/>
    <property type="match status" value="1"/>
</dbReference>
<name>A0ABR1YAV3_9PEZI</name>
<evidence type="ECO:0000313" key="3">
    <source>
        <dbReference type="Proteomes" id="UP001492380"/>
    </source>
</evidence>
<keyword evidence="3" id="KW-1185">Reference proteome</keyword>
<dbReference type="InterPro" id="IPR000210">
    <property type="entry name" value="BTB/POZ_dom"/>
</dbReference>
<dbReference type="SMART" id="SM00225">
    <property type="entry name" value="BTB"/>
    <property type="match status" value="1"/>
</dbReference>
<dbReference type="Proteomes" id="UP001492380">
    <property type="component" value="Unassembled WGS sequence"/>
</dbReference>
<reference evidence="2 3" key="1">
    <citation type="submission" date="2024-04" db="EMBL/GenBank/DDBJ databases">
        <title>Phyllosticta paracitricarpa is synonymous to the EU quarantine fungus P. citricarpa based on phylogenomic analyses.</title>
        <authorList>
            <consortium name="Lawrence Berkeley National Laboratory"/>
            <person name="Van Ingen-Buijs V.A."/>
            <person name="Van Westerhoven A.C."/>
            <person name="Haridas S."/>
            <person name="Skiadas P."/>
            <person name="Martin F."/>
            <person name="Groenewald J.Z."/>
            <person name="Crous P.W."/>
            <person name="Seidl M.F."/>
        </authorList>
    </citation>
    <scope>NUCLEOTIDE SEQUENCE [LARGE SCALE GENOMIC DNA]</scope>
    <source>
        <strain evidence="2 3">CBS 123374</strain>
    </source>
</reference>
<protein>
    <recommendedName>
        <fullName evidence="1">BTB domain-containing protein</fullName>
    </recommendedName>
</protein>
<dbReference type="Pfam" id="PF00651">
    <property type="entry name" value="BTB"/>
    <property type="match status" value="1"/>
</dbReference>
<evidence type="ECO:0000313" key="2">
    <source>
        <dbReference type="EMBL" id="KAK8224573.1"/>
    </source>
</evidence>
<dbReference type="InterPro" id="IPR011333">
    <property type="entry name" value="SKP1/BTB/POZ_sf"/>
</dbReference>
<dbReference type="EMBL" id="JBBWRZ010000012">
    <property type="protein sequence ID" value="KAK8224573.1"/>
    <property type="molecule type" value="Genomic_DNA"/>
</dbReference>
<dbReference type="PANTHER" id="PTHR47843:SF2">
    <property type="entry name" value="BTB DOMAIN-CONTAINING PROTEIN"/>
    <property type="match status" value="1"/>
</dbReference>